<protein>
    <recommendedName>
        <fullName evidence="5">Glycosyl transferase</fullName>
    </recommendedName>
</protein>
<comment type="caution">
    <text evidence="3">The sequence shown here is derived from an EMBL/GenBank/DDBJ whole genome shotgun (WGS) entry which is preliminary data.</text>
</comment>
<evidence type="ECO:0000313" key="4">
    <source>
        <dbReference type="Proteomes" id="UP000231056"/>
    </source>
</evidence>
<accession>A0A2M6IU79</accession>
<dbReference type="PANTHER" id="PTHR45947:SF3">
    <property type="entry name" value="SULFOQUINOVOSYL TRANSFERASE SQD2"/>
    <property type="match status" value="1"/>
</dbReference>
<dbReference type="EMBL" id="PCVM01000071">
    <property type="protein sequence ID" value="PIQ73335.1"/>
    <property type="molecule type" value="Genomic_DNA"/>
</dbReference>
<feature type="domain" description="Glycosyltransferase subfamily 4-like N-terminal" evidence="2">
    <location>
        <begin position="30"/>
        <end position="194"/>
    </location>
</feature>
<dbReference type="InterPro" id="IPR001296">
    <property type="entry name" value="Glyco_trans_1"/>
</dbReference>
<evidence type="ECO:0008006" key="5">
    <source>
        <dbReference type="Google" id="ProtNLM"/>
    </source>
</evidence>
<dbReference type="Pfam" id="PF00534">
    <property type="entry name" value="Glycos_transf_1"/>
    <property type="match status" value="1"/>
</dbReference>
<dbReference type="Proteomes" id="UP000231056">
    <property type="component" value="Unassembled WGS sequence"/>
</dbReference>
<dbReference type="InterPro" id="IPR028098">
    <property type="entry name" value="Glyco_trans_4-like_N"/>
</dbReference>
<dbReference type="SUPFAM" id="SSF53756">
    <property type="entry name" value="UDP-Glycosyltransferase/glycogen phosphorylase"/>
    <property type="match status" value="1"/>
</dbReference>
<organism evidence="3 4">
    <name type="scientific">Candidatus Roizmanbacteria bacterium CG11_big_fil_rev_8_21_14_0_20_36_8</name>
    <dbReference type="NCBI Taxonomy" id="1974856"/>
    <lineage>
        <taxon>Bacteria</taxon>
        <taxon>Candidatus Roizmaniibacteriota</taxon>
    </lineage>
</organism>
<evidence type="ECO:0000313" key="3">
    <source>
        <dbReference type="EMBL" id="PIQ73335.1"/>
    </source>
</evidence>
<proteinExistence type="predicted"/>
<dbReference type="GO" id="GO:0016757">
    <property type="term" value="F:glycosyltransferase activity"/>
    <property type="evidence" value="ECO:0007669"/>
    <property type="project" value="InterPro"/>
</dbReference>
<reference evidence="3 4" key="1">
    <citation type="submission" date="2017-09" db="EMBL/GenBank/DDBJ databases">
        <title>Depth-based differentiation of microbial function through sediment-hosted aquifers and enrichment of novel symbionts in the deep terrestrial subsurface.</title>
        <authorList>
            <person name="Probst A.J."/>
            <person name="Ladd B."/>
            <person name="Jarett J.K."/>
            <person name="Geller-Mcgrath D.E."/>
            <person name="Sieber C.M."/>
            <person name="Emerson J.B."/>
            <person name="Anantharaman K."/>
            <person name="Thomas B.C."/>
            <person name="Malmstrom R."/>
            <person name="Stieglmeier M."/>
            <person name="Klingl A."/>
            <person name="Woyke T."/>
            <person name="Ryan C.M."/>
            <person name="Banfield J.F."/>
        </authorList>
    </citation>
    <scope>NUCLEOTIDE SEQUENCE [LARGE SCALE GENOMIC DNA]</scope>
    <source>
        <strain evidence="3">CG11_big_fil_rev_8_21_14_0_20_36_8</strain>
    </source>
</reference>
<gene>
    <name evidence="3" type="ORF">COV58_03060</name>
</gene>
<dbReference type="InterPro" id="IPR050194">
    <property type="entry name" value="Glycosyltransferase_grp1"/>
</dbReference>
<evidence type="ECO:0000259" key="2">
    <source>
        <dbReference type="Pfam" id="PF13439"/>
    </source>
</evidence>
<sequence>MKIGILIPSIYMRDSLASLRVSSTVKLSLAVALSNQLTDLGHEVYVFGPKDIRTKATVVSSDEALLFENFTIDEQQDISPEAFEKVSLYERKKLYEIGLTSFAYDFAEKNNIDIMHHFHSLGYLSHYFTRAYSIPTVFTIHNPPPSAKTLTHYEYEKFCDHRFITISQSHKSEYLSKYPQMNIADVIYHGVDLSNIPFSESSDNYLAFIGRATEDKGLDIAIELSIYMKKELQVASWMSDIVLHSDYYVSKIKPHLHSKYITLKGLIPPDEKDNFYKNAKGFIFPLRWSEPFGMVLLESMSTGTPVIAYANGSIPEIVKDGETGFLVNMDETHTTGDWIVKKKGHEGLMEAISLLYSLSPEKYAQMRQNSRKHVENNFTEEIMVQNHLKLYQRIIKKS</sequence>
<evidence type="ECO:0000259" key="1">
    <source>
        <dbReference type="Pfam" id="PF00534"/>
    </source>
</evidence>
<dbReference type="Gene3D" id="3.40.50.2000">
    <property type="entry name" value="Glycogen Phosphorylase B"/>
    <property type="match status" value="2"/>
</dbReference>
<feature type="domain" description="Glycosyl transferase family 1" evidence="1">
    <location>
        <begin position="200"/>
        <end position="328"/>
    </location>
</feature>
<dbReference type="Pfam" id="PF13439">
    <property type="entry name" value="Glyco_transf_4"/>
    <property type="match status" value="1"/>
</dbReference>
<dbReference type="AlphaFoldDB" id="A0A2M6IU79"/>
<name>A0A2M6IU79_9BACT</name>
<dbReference type="PANTHER" id="PTHR45947">
    <property type="entry name" value="SULFOQUINOVOSYL TRANSFERASE SQD2"/>
    <property type="match status" value="1"/>
</dbReference>